<dbReference type="InterPro" id="IPR022399">
    <property type="entry name" value="TadA-like_ATPase"/>
</dbReference>
<dbReference type="CDD" id="cd01130">
    <property type="entry name" value="VirB11-like_ATPase"/>
    <property type="match status" value="1"/>
</dbReference>
<gene>
    <name evidence="3" type="ORF">GCM10009744_48770</name>
</gene>
<dbReference type="PANTHER" id="PTHR30486:SF6">
    <property type="entry name" value="TYPE IV PILUS RETRACTATION ATPASE PILT"/>
    <property type="match status" value="1"/>
</dbReference>
<organism evidence="3 4">
    <name type="scientific">Kribbella alba</name>
    <dbReference type="NCBI Taxonomy" id="190197"/>
    <lineage>
        <taxon>Bacteria</taxon>
        <taxon>Bacillati</taxon>
        <taxon>Actinomycetota</taxon>
        <taxon>Actinomycetes</taxon>
        <taxon>Propionibacteriales</taxon>
        <taxon>Kribbellaceae</taxon>
        <taxon>Kribbella</taxon>
    </lineage>
</organism>
<dbReference type="PANTHER" id="PTHR30486">
    <property type="entry name" value="TWITCHING MOTILITY PROTEIN PILT"/>
    <property type="match status" value="1"/>
</dbReference>
<dbReference type="NCBIfam" id="TIGR03819">
    <property type="entry name" value="heli_sec_ATPase"/>
    <property type="match status" value="1"/>
</dbReference>
<evidence type="ECO:0000259" key="2">
    <source>
        <dbReference type="Pfam" id="PF00437"/>
    </source>
</evidence>
<protein>
    <submittedName>
        <fullName evidence="3">TadA family conjugal transfer-associated ATPase</fullName>
    </submittedName>
</protein>
<dbReference type="InterPro" id="IPR027417">
    <property type="entry name" value="P-loop_NTPase"/>
</dbReference>
<evidence type="ECO:0000313" key="4">
    <source>
        <dbReference type="Proteomes" id="UP001501319"/>
    </source>
</evidence>
<evidence type="ECO:0000256" key="1">
    <source>
        <dbReference type="ARBA" id="ARBA00006611"/>
    </source>
</evidence>
<evidence type="ECO:0000313" key="3">
    <source>
        <dbReference type="EMBL" id="GAA1651310.1"/>
    </source>
</evidence>
<feature type="domain" description="Bacterial type II secretion system protein E" evidence="2">
    <location>
        <begin position="56"/>
        <end position="337"/>
    </location>
</feature>
<dbReference type="Gene3D" id="3.40.50.300">
    <property type="entry name" value="P-loop containing nucleotide triphosphate hydrolases"/>
    <property type="match status" value="1"/>
</dbReference>
<dbReference type="Proteomes" id="UP001501319">
    <property type="component" value="Unassembled WGS sequence"/>
</dbReference>
<reference evidence="4" key="1">
    <citation type="journal article" date="2019" name="Int. J. Syst. Evol. Microbiol.">
        <title>The Global Catalogue of Microorganisms (GCM) 10K type strain sequencing project: providing services to taxonomists for standard genome sequencing and annotation.</title>
        <authorList>
            <consortium name="The Broad Institute Genomics Platform"/>
            <consortium name="The Broad Institute Genome Sequencing Center for Infectious Disease"/>
            <person name="Wu L."/>
            <person name="Ma J."/>
        </authorList>
    </citation>
    <scope>NUCLEOTIDE SEQUENCE [LARGE SCALE GENOMIC DNA]</scope>
    <source>
        <strain evidence="4">JCM 14306</strain>
    </source>
</reference>
<dbReference type="EMBL" id="BAAANE010000008">
    <property type="protein sequence ID" value="GAA1651310.1"/>
    <property type="molecule type" value="Genomic_DNA"/>
</dbReference>
<dbReference type="InterPro" id="IPR001482">
    <property type="entry name" value="T2SS/T4SS_dom"/>
</dbReference>
<proteinExistence type="inferred from homology"/>
<dbReference type="Pfam" id="PF00437">
    <property type="entry name" value="T2SSE"/>
    <property type="match status" value="1"/>
</dbReference>
<comment type="caution">
    <text evidence="3">The sequence shown here is derived from an EMBL/GenBank/DDBJ whole genome shotgun (WGS) entry which is preliminary data.</text>
</comment>
<dbReference type="SUPFAM" id="SSF52540">
    <property type="entry name" value="P-loop containing nucleoside triphosphate hydrolases"/>
    <property type="match status" value="1"/>
</dbReference>
<dbReference type="InterPro" id="IPR050921">
    <property type="entry name" value="T4SS_GSP_E_ATPase"/>
</dbReference>
<dbReference type="Gene3D" id="3.30.450.380">
    <property type="match status" value="1"/>
</dbReference>
<accession>A0ABP4RJC6</accession>
<dbReference type="RefSeq" id="WP_344114367.1">
    <property type="nucleotide sequence ID" value="NZ_BAAANE010000008.1"/>
</dbReference>
<name>A0ABP4RJC6_9ACTN</name>
<sequence length="385" mass="40104">MNVPMELVERVRGTLAAQGSEPTPARVAAALRADGGVFGDSTVLAVVAALRREALGAGPLDGLLSEPGITDILVNGANEVYVDRGSGLERVALRTGDESAVRRLATRLAAAAGRRLDDATPYVDVRLADGTRFHAVLSPVAAPGTCLSLRVPSRKVFGLDDLVAAGSLPAGGVSVLRDLLDARLAFLISGGTGTGKTTLLNSLLSLVDASERLVLVEDASELRPDHPHVVRLEARPPNVEGTGEITLRELVRQALRMRPDRLVVGEVRGPEVVDLLSALNTGHEGGCGTVHANSASDVPARLEALGSLAGLGRDALHSQVSSALQAVIHLVRGPDGRRRVSEIRVVDRLSDGHATTLPAVRFVADGNLELCDGASRFTKLLAGAA</sequence>
<comment type="similarity">
    <text evidence="1">Belongs to the GSP E family.</text>
</comment>
<keyword evidence="4" id="KW-1185">Reference proteome</keyword>